<dbReference type="AlphaFoldDB" id="A0AAJ0GWR1"/>
<comment type="similarity">
    <text evidence="1">Belongs to the ACBP family.</text>
</comment>
<name>A0AAJ0GWR1_9PEZI</name>
<dbReference type="PANTHER" id="PTHR23310">
    <property type="entry name" value="ACYL-COA-BINDING PROTEIN, ACBP"/>
    <property type="match status" value="1"/>
</dbReference>
<evidence type="ECO:0000259" key="3">
    <source>
        <dbReference type="PROSITE" id="PS51228"/>
    </source>
</evidence>
<keyword evidence="2" id="KW-0446">Lipid-binding</keyword>
<evidence type="ECO:0000313" key="4">
    <source>
        <dbReference type="EMBL" id="KAK3307538.1"/>
    </source>
</evidence>
<dbReference type="RefSeq" id="XP_062723318.1">
    <property type="nucleotide sequence ID" value="XM_062866908.1"/>
</dbReference>
<evidence type="ECO:0000313" key="5">
    <source>
        <dbReference type="Proteomes" id="UP001273166"/>
    </source>
</evidence>
<proteinExistence type="inferred from homology"/>
<dbReference type="Proteomes" id="UP001273166">
    <property type="component" value="Unassembled WGS sequence"/>
</dbReference>
<sequence length="112" mass="12280">MVAQSEAFQKAVVDSKKLTSKPSNEDLLEIYALYKIATGEDFEKATAPGMFDLKARGPCPLSGKAKYNAWKAAVEDGITPEQAQEKYVAKIEEMKGKYGYDENKQPEAVGGQ</sequence>
<accession>A0AAJ0GWR1</accession>
<feature type="domain" description="ACB" evidence="3">
    <location>
        <begin position="4"/>
        <end position="100"/>
    </location>
</feature>
<dbReference type="SUPFAM" id="SSF47027">
    <property type="entry name" value="Acyl-CoA binding protein"/>
    <property type="match status" value="1"/>
</dbReference>
<dbReference type="Pfam" id="PF00887">
    <property type="entry name" value="ACBP"/>
    <property type="match status" value="1"/>
</dbReference>
<dbReference type="EMBL" id="JAUDZG010000003">
    <property type="protein sequence ID" value="KAK3307538.1"/>
    <property type="molecule type" value="Genomic_DNA"/>
</dbReference>
<dbReference type="PRINTS" id="PR00689">
    <property type="entry name" value="ACOABINDINGP"/>
</dbReference>
<dbReference type="Gene3D" id="1.20.80.10">
    <property type="match status" value="1"/>
</dbReference>
<dbReference type="InterPro" id="IPR000582">
    <property type="entry name" value="Acyl-CoA-binding_protein"/>
</dbReference>
<dbReference type="InterPro" id="IPR035984">
    <property type="entry name" value="Acyl-CoA-binding_sf"/>
</dbReference>
<dbReference type="InterPro" id="IPR014352">
    <property type="entry name" value="FERM/acyl-CoA-bd_prot_sf"/>
</dbReference>
<dbReference type="PROSITE" id="PS51228">
    <property type="entry name" value="ACB_2"/>
    <property type="match status" value="1"/>
</dbReference>
<organism evidence="4 5">
    <name type="scientific">Chaetomium strumarium</name>
    <dbReference type="NCBI Taxonomy" id="1170767"/>
    <lineage>
        <taxon>Eukaryota</taxon>
        <taxon>Fungi</taxon>
        <taxon>Dikarya</taxon>
        <taxon>Ascomycota</taxon>
        <taxon>Pezizomycotina</taxon>
        <taxon>Sordariomycetes</taxon>
        <taxon>Sordariomycetidae</taxon>
        <taxon>Sordariales</taxon>
        <taxon>Chaetomiaceae</taxon>
        <taxon>Chaetomium</taxon>
    </lineage>
</organism>
<protein>
    <submittedName>
        <fullName evidence="4">Acyl-CoA-binding protein</fullName>
    </submittedName>
</protein>
<dbReference type="PANTHER" id="PTHR23310:SF62">
    <property type="entry name" value="ACYL-COA BINDING PROTEIN 1, ISOFORM A"/>
    <property type="match status" value="1"/>
</dbReference>
<dbReference type="GeneID" id="87885737"/>
<evidence type="ECO:0000256" key="2">
    <source>
        <dbReference type="ARBA" id="ARBA00023121"/>
    </source>
</evidence>
<evidence type="ECO:0000256" key="1">
    <source>
        <dbReference type="ARBA" id="ARBA00005567"/>
    </source>
</evidence>
<reference evidence="4" key="1">
    <citation type="journal article" date="2023" name="Mol. Phylogenet. Evol.">
        <title>Genome-scale phylogeny and comparative genomics of the fungal order Sordariales.</title>
        <authorList>
            <person name="Hensen N."/>
            <person name="Bonometti L."/>
            <person name="Westerberg I."/>
            <person name="Brannstrom I.O."/>
            <person name="Guillou S."/>
            <person name="Cros-Aarteil S."/>
            <person name="Calhoun S."/>
            <person name="Haridas S."/>
            <person name="Kuo A."/>
            <person name="Mondo S."/>
            <person name="Pangilinan J."/>
            <person name="Riley R."/>
            <person name="LaButti K."/>
            <person name="Andreopoulos B."/>
            <person name="Lipzen A."/>
            <person name="Chen C."/>
            <person name="Yan M."/>
            <person name="Daum C."/>
            <person name="Ng V."/>
            <person name="Clum A."/>
            <person name="Steindorff A."/>
            <person name="Ohm R.A."/>
            <person name="Martin F."/>
            <person name="Silar P."/>
            <person name="Natvig D.O."/>
            <person name="Lalanne C."/>
            <person name="Gautier V."/>
            <person name="Ament-Velasquez S.L."/>
            <person name="Kruys A."/>
            <person name="Hutchinson M.I."/>
            <person name="Powell A.J."/>
            <person name="Barry K."/>
            <person name="Miller A.N."/>
            <person name="Grigoriev I.V."/>
            <person name="Debuchy R."/>
            <person name="Gladieux P."/>
            <person name="Hiltunen Thoren M."/>
            <person name="Johannesson H."/>
        </authorList>
    </citation>
    <scope>NUCLEOTIDE SEQUENCE</scope>
    <source>
        <strain evidence="4">CBS 333.67</strain>
    </source>
</reference>
<reference evidence="4" key="2">
    <citation type="submission" date="2023-06" db="EMBL/GenBank/DDBJ databases">
        <authorList>
            <consortium name="Lawrence Berkeley National Laboratory"/>
            <person name="Mondo S.J."/>
            <person name="Hensen N."/>
            <person name="Bonometti L."/>
            <person name="Westerberg I."/>
            <person name="Brannstrom I.O."/>
            <person name="Guillou S."/>
            <person name="Cros-Aarteil S."/>
            <person name="Calhoun S."/>
            <person name="Haridas S."/>
            <person name="Kuo A."/>
            <person name="Pangilinan J."/>
            <person name="Riley R."/>
            <person name="Labutti K."/>
            <person name="Andreopoulos B."/>
            <person name="Lipzen A."/>
            <person name="Chen C."/>
            <person name="Yanf M."/>
            <person name="Daum C."/>
            <person name="Ng V."/>
            <person name="Clum A."/>
            <person name="Steindorff A."/>
            <person name="Ohm R."/>
            <person name="Martin F."/>
            <person name="Silar P."/>
            <person name="Natvig D."/>
            <person name="Lalanne C."/>
            <person name="Gautier V."/>
            <person name="Ament-Velasquez S.L."/>
            <person name="Kruys A."/>
            <person name="Hutchinson M.I."/>
            <person name="Powell A.J."/>
            <person name="Barry K."/>
            <person name="Miller A.N."/>
            <person name="Grigoriev I.V."/>
            <person name="Debuchy R."/>
            <person name="Gladieux P."/>
            <person name="Thoren M.H."/>
            <person name="Johannesson H."/>
        </authorList>
    </citation>
    <scope>NUCLEOTIDE SEQUENCE</scope>
    <source>
        <strain evidence="4">CBS 333.67</strain>
    </source>
</reference>
<keyword evidence="5" id="KW-1185">Reference proteome</keyword>
<dbReference type="GO" id="GO:0006631">
    <property type="term" value="P:fatty acid metabolic process"/>
    <property type="evidence" value="ECO:0007669"/>
    <property type="project" value="TreeGrafter"/>
</dbReference>
<gene>
    <name evidence="4" type="ORF">B0T15DRAFT_493012</name>
</gene>
<dbReference type="GO" id="GO:0000062">
    <property type="term" value="F:fatty-acyl-CoA binding"/>
    <property type="evidence" value="ECO:0007669"/>
    <property type="project" value="InterPro"/>
</dbReference>
<comment type="caution">
    <text evidence="4">The sequence shown here is derived from an EMBL/GenBank/DDBJ whole genome shotgun (WGS) entry which is preliminary data.</text>
</comment>